<dbReference type="EMBL" id="JAODUP010000473">
    <property type="protein sequence ID" value="KAK2148972.1"/>
    <property type="molecule type" value="Genomic_DNA"/>
</dbReference>
<keyword evidence="3" id="KW-1185">Reference proteome</keyword>
<dbReference type="Proteomes" id="UP001208570">
    <property type="component" value="Unassembled WGS sequence"/>
</dbReference>
<feature type="region of interest" description="Disordered" evidence="1">
    <location>
        <begin position="192"/>
        <end position="249"/>
    </location>
</feature>
<evidence type="ECO:0000313" key="2">
    <source>
        <dbReference type="EMBL" id="KAK2148972.1"/>
    </source>
</evidence>
<sequence length="249" mass="28642">MALVPTLPDDVTMMSPKEYWERDPRAVHFGKTEGDVEKERKLVQRIKELGLLENKIYIERQLMKKLETLMVKRDPLYSVLNKFRRKRPLRDRLNQTLSEIRRLIEPSIVRDPNGQKLYYNVNVLMGYFTRNVRYQVDKGSNVVRIYGETPGDEEKLNKEVVLEFPSDVIMAQVKAIYCAGVFKVSVPFGSSRTQNTDEQSMLGSVETESLPSVDGQSMTSADGQSMTSFDDVQEGIPSPEEDENRIIWV</sequence>
<protein>
    <submittedName>
        <fullName evidence="2">Uncharacterized protein</fullName>
    </submittedName>
</protein>
<name>A0AAD9MX25_9ANNE</name>
<feature type="compositionally biased region" description="Polar residues" evidence="1">
    <location>
        <begin position="192"/>
        <end position="230"/>
    </location>
</feature>
<gene>
    <name evidence="2" type="ORF">LSH36_473g03028</name>
</gene>
<proteinExistence type="predicted"/>
<dbReference type="AlphaFoldDB" id="A0AAD9MX25"/>
<evidence type="ECO:0000313" key="3">
    <source>
        <dbReference type="Proteomes" id="UP001208570"/>
    </source>
</evidence>
<reference evidence="2" key="1">
    <citation type="journal article" date="2023" name="Mol. Biol. Evol.">
        <title>Third-Generation Sequencing Reveals the Adaptive Role of the Epigenome in Three Deep-Sea Polychaetes.</title>
        <authorList>
            <person name="Perez M."/>
            <person name="Aroh O."/>
            <person name="Sun Y."/>
            <person name="Lan Y."/>
            <person name="Juniper S.K."/>
            <person name="Young C.R."/>
            <person name="Angers B."/>
            <person name="Qian P.Y."/>
        </authorList>
    </citation>
    <scope>NUCLEOTIDE SEQUENCE</scope>
    <source>
        <strain evidence="2">P08H-3</strain>
    </source>
</reference>
<organism evidence="2 3">
    <name type="scientific">Paralvinella palmiformis</name>
    <dbReference type="NCBI Taxonomy" id="53620"/>
    <lineage>
        <taxon>Eukaryota</taxon>
        <taxon>Metazoa</taxon>
        <taxon>Spiralia</taxon>
        <taxon>Lophotrochozoa</taxon>
        <taxon>Annelida</taxon>
        <taxon>Polychaeta</taxon>
        <taxon>Sedentaria</taxon>
        <taxon>Canalipalpata</taxon>
        <taxon>Terebellida</taxon>
        <taxon>Terebelliformia</taxon>
        <taxon>Alvinellidae</taxon>
        <taxon>Paralvinella</taxon>
    </lineage>
</organism>
<accession>A0AAD9MX25</accession>
<comment type="caution">
    <text evidence="2">The sequence shown here is derived from an EMBL/GenBank/DDBJ whole genome shotgun (WGS) entry which is preliminary data.</text>
</comment>
<evidence type="ECO:0000256" key="1">
    <source>
        <dbReference type="SAM" id="MobiDB-lite"/>
    </source>
</evidence>